<accession>A0A5S4ZN52</accession>
<dbReference type="InterPro" id="IPR050482">
    <property type="entry name" value="Sensor_HK_TwoCompSys"/>
</dbReference>
<dbReference type="Pfam" id="PF07730">
    <property type="entry name" value="HisKA_3"/>
    <property type="match status" value="1"/>
</dbReference>
<evidence type="ECO:0000259" key="10">
    <source>
        <dbReference type="SMART" id="SM00387"/>
    </source>
</evidence>
<feature type="transmembrane region" description="Helical" evidence="9">
    <location>
        <begin position="7"/>
        <end position="27"/>
    </location>
</feature>
<keyword evidence="12" id="KW-1185">Reference proteome</keyword>
<evidence type="ECO:0000256" key="9">
    <source>
        <dbReference type="SAM" id="Phobius"/>
    </source>
</evidence>
<evidence type="ECO:0000256" key="8">
    <source>
        <dbReference type="ARBA" id="ARBA00023012"/>
    </source>
</evidence>
<dbReference type="InterPro" id="IPR011712">
    <property type="entry name" value="Sig_transdc_His_kin_sub3_dim/P"/>
</dbReference>
<dbReference type="SUPFAM" id="SSF55785">
    <property type="entry name" value="PYP-like sensor domain (PAS domain)"/>
    <property type="match status" value="1"/>
</dbReference>
<organism evidence="11 12">
    <name type="scientific">Desulfallas thermosapovorans DSM 6562</name>
    <dbReference type="NCBI Taxonomy" id="1121431"/>
    <lineage>
        <taxon>Bacteria</taxon>
        <taxon>Bacillati</taxon>
        <taxon>Bacillota</taxon>
        <taxon>Clostridia</taxon>
        <taxon>Eubacteriales</taxon>
        <taxon>Desulfallaceae</taxon>
        <taxon>Desulfallas</taxon>
    </lineage>
</organism>
<keyword evidence="9" id="KW-1133">Transmembrane helix</keyword>
<dbReference type="GO" id="GO:0000155">
    <property type="term" value="F:phosphorelay sensor kinase activity"/>
    <property type="evidence" value="ECO:0007669"/>
    <property type="project" value="InterPro"/>
</dbReference>
<comment type="caution">
    <text evidence="11">The sequence shown here is derived from an EMBL/GenBank/DDBJ whole genome shotgun (WGS) entry which is preliminary data.</text>
</comment>
<dbReference type="PANTHER" id="PTHR24421">
    <property type="entry name" value="NITRATE/NITRITE SENSOR PROTEIN NARX-RELATED"/>
    <property type="match status" value="1"/>
</dbReference>
<evidence type="ECO:0000313" key="11">
    <source>
        <dbReference type="EMBL" id="TYO93373.1"/>
    </source>
</evidence>
<evidence type="ECO:0000256" key="6">
    <source>
        <dbReference type="ARBA" id="ARBA00022777"/>
    </source>
</evidence>
<dbReference type="GO" id="GO:0016020">
    <property type="term" value="C:membrane"/>
    <property type="evidence" value="ECO:0007669"/>
    <property type="project" value="InterPro"/>
</dbReference>
<dbReference type="InterPro" id="IPR036890">
    <property type="entry name" value="HATPase_C_sf"/>
</dbReference>
<dbReference type="InterPro" id="IPR003594">
    <property type="entry name" value="HATPase_dom"/>
</dbReference>
<dbReference type="SUPFAM" id="SSF55874">
    <property type="entry name" value="ATPase domain of HSP90 chaperone/DNA topoisomerase II/histidine kinase"/>
    <property type="match status" value="1"/>
</dbReference>
<protein>
    <recommendedName>
        <fullName evidence="2">histidine kinase</fullName>
        <ecNumber evidence="2">2.7.13.3</ecNumber>
    </recommendedName>
</protein>
<dbReference type="Proteomes" id="UP000323166">
    <property type="component" value="Unassembled WGS sequence"/>
</dbReference>
<feature type="domain" description="Histidine kinase/HSP90-like ATPase" evidence="10">
    <location>
        <begin position="442"/>
        <end position="531"/>
    </location>
</feature>
<comment type="catalytic activity">
    <reaction evidence="1">
        <text>ATP + protein L-histidine = ADP + protein N-phospho-L-histidine.</text>
        <dbReference type="EC" id="2.7.13.3"/>
    </reaction>
</comment>
<dbReference type="Pfam" id="PF08448">
    <property type="entry name" value="PAS_4"/>
    <property type="match status" value="1"/>
</dbReference>
<evidence type="ECO:0000256" key="4">
    <source>
        <dbReference type="ARBA" id="ARBA00022679"/>
    </source>
</evidence>
<sequence length="539" mass="60020">MQEINRFRYWSGAFVFILLLIPAMYLYDSLTTPVRVKDVSENFAHLSEHQELARDVEGLVSAARAYALLKDSHYLEEFDRQGIAVVTKGIEMYNRNTSGAGKEALQKIVELTEAYSTRYRNEFIPLMESGQAGYMEYYRDRCEPLAAELLDVAGTSLSALQDETWHNISLATGMENSTRTFTVFLAVVALLLLAYGVSQVVRPLLVKYNRLSQFAYLAGEALVVVDRRGMVTDINPAAENLLQVNAGDINGVPLEQALVRFPLLQGLLAPLPDVALKGKAVVNNQVVVNSEAQKHLLKVDYHPLFYAGGLSGALMVAYPLEIQRDKRFLFDAIEAERKKISIEIHDWVGRNMSAIIHALDYMLKSGVQKVSGDLYQDLVRLRSRCQAAAMDMRGIMNDIHPYLIDRVGLLAALESYAGRFEQLHGIKVYLYYHNRALSLGKNEEIIVYRIIQEALANVIKHSSAGEVDIYFKESDGSLQVEITDNGTPPEELVMGNGLWGMKERANLIGGDLVYQSGPNGFTLTLTVPATAGGDNDEQN</sequence>
<proteinExistence type="predicted"/>
<evidence type="ECO:0000313" key="12">
    <source>
        <dbReference type="Proteomes" id="UP000323166"/>
    </source>
</evidence>
<dbReference type="GO" id="GO:0046983">
    <property type="term" value="F:protein dimerization activity"/>
    <property type="evidence" value="ECO:0007669"/>
    <property type="project" value="InterPro"/>
</dbReference>
<evidence type="ECO:0000256" key="7">
    <source>
        <dbReference type="ARBA" id="ARBA00022840"/>
    </source>
</evidence>
<evidence type="ECO:0000256" key="3">
    <source>
        <dbReference type="ARBA" id="ARBA00022553"/>
    </source>
</evidence>
<dbReference type="SMART" id="SM00387">
    <property type="entry name" value="HATPase_c"/>
    <property type="match status" value="1"/>
</dbReference>
<keyword evidence="9" id="KW-0812">Transmembrane</keyword>
<gene>
    <name evidence="11" type="ORF">LX24_02703</name>
</gene>
<name>A0A5S4ZN52_9FIRM</name>
<keyword evidence="4" id="KW-0808">Transferase</keyword>
<dbReference type="GO" id="GO:0005524">
    <property type="term" value="F:ATP binding"/>
    <property type="evidence" value="ECO:0007669"/>
    <property type="project" value="UniProtKB-KW"/>
</dbReference>
<keyword evidence="6 11" id="KW-0418">Kinase</keyword>
<dbReference type="InterPro" id="IPR013656">
    <property type="entry name" value="PAS_4"/>
</dbReference>
<dbReference type="PANTHER" id="PTHR24421:SF10">
    <property type="entry name" value="NITRATE_NITRITE SENSOR PROTEIN NARQ"/>
    <property type="match status" value="1"/>
</dbReference>
<dbReference type="InterPro" id="IPR035965">
    <property type="entry name" value="PAS-like_dom_sf"/>
</dbReference>
<evidence type="ECO:0000256" key="1">
    <source>
        <dbReference type="ARBA" id="ARBA00000085"/>
    </source>
</evidence>
<dbReference type="RefSeq" id="WP_166512640.1">
    <property type="nucleotide sequence ID" value="NZ_VNHM01000019.1"/>
</dbReference>
<keyword evidence="3" id="KW-0597">Phosphoprotein</keyword>
<feature type="transmembrane region" description="Helical" evidence="9">
    <location>
        <begin position="181"/>
        <end position="201"/>
    </location>
</feature>
<dbReference type="Pfam" id="PF02518">
    <property type="entry name" value="HATPase_c"/>
    <property type="match status" value="1"/>
</dbReference>
<dbReference type="AlphaFoldDB" id="A0A5S4ZN52"/>
<evidence type="ECO:0000256" key="5">
    <source>
        <dbReference type="ARBA" id="ARBA00022741"/>
    </source>
</evidence>
<dbReference type="Gene3D" id="3.30.565.10">
    <property type="entry name" value="Histidine kinase-like ATPase, C-terminal domain"/>
    <property type="match status" value="1"/>
</dbReference>
<dbReference type="EC" id="2.7.13.3" evidence="2"/>
<evidence type="ECO:0000256" key="2">
    <source>
        <dbReference type="ARBA" id="ARBA00012438"/>
    </source>
</evidence>
<dbReference type="Gene3D" id="3.30.450.20">
    <property type="entry name" value="PAS domain"/>
    <property type="match status" value="1"/>
</dbReference>
<keyword evidence="8" id="KW-0902">Two-component regulatory system</keyword>
<dbReference type="EMBL" id="VNHM01000019">
    <property type="protein sequence ID" value="TYO93373.1"/>
    <property type="molecule type" value="Genomic_DNA"/>
</dbReference>
<dbReference type="CDD" id="cd16917">
    <property type="entry name" value="HATPase_UhpB-NarQ-NarX-like"/>
    <property type="match status" value="1"/>
</dbReference>
<keyword evidence="7" id="KW-0067">ATP-binding</keyword>
<keyword evidence="9" id="KW-0472">Membrane</keyword>
<reference evidence="11 12" key="1">
    <citation type="submission" date="2019-07" db="EMBL/GenBank/DDBJ databases">
        <title>Genomic Encyclopedia of Type Strains, Phase I: the one thousand microbial genomes (KMG-I) project.</title>
        <authorList>
            <person name="Kyrpides N."/>
        </authorList>
    </citation>
    <scope>NUCLEOTIDE SEQUENCE [LARGE SCALE GENOMIC DNA]</scope>
    <source>
        <strain evidence="11 12">DSM 6562</strain>
    </source>
</reference>
<keyword evidence="5" id="KW-0547">Nucleotide-binding</keyword>